<dbReference type="GO" id="GO:0004674">
    <property type="term" value="F:protein serine/threonine kinase activity"/>
    <property type="evidence" value="ECO:0007669"/>
    <property type="project" value="UniProtKB-EC"/>
</dbReference>
<evidence type="ECO:0000256" key="7">
    <source>
        <dbReference type="ARBA" id="ARBA00047899"/>
    </source>
</evidence>
<dbReference type="Proteomes" id="UP001151287">
    <property type="component" value="Unassembled WGS sequence"/>
</dbReference>
<dbReference type="Pfam" id="PF01453">
    <property type="entry name" value="B_lectin"/>
    <property type="match status" value="1"/>
</dbReference>
<dbReference type="InterPro" id="IPR001480">
    <property type="entry name" value="Bulb-type_lectin_dom"/>
</dbReference>
<dbReference type="GO" id="GO:0016020">
    <property type="term" value="C:membrane"/>
    <property type="evidence" value="ECO:0007669"/>
    <property type="project" value="UniProtKB-SubCell"/>
</dbReference>
<proteinExistence type="predicted"/>
<dbReference type="CDD" id="cd00028">
    <property type="entry name" value="B_lectin"/>
    <property type="match status" value="1"/>
</dbReference>
<dbReference type="OrthoDB" id="4062651at2759"/>
<evidence type="ECO:0000256" key="3">
    <source>
        <dbReference type="ARBA" id="ARBA00012513"/>
    </source>
</evidence>
<dbReference type="InterPro" id="IPR000858">
    <property type="entry name" value="S_locus_glycoprot_dom"/>
</dbReference>
<sequence length="425" mass="48165">MKKWQLVPLLPLLLLTIFSLLSPSLSSRDNITIESPLAYPNTLNSPDNTFALGFFNTGNSRRWYLGIWYTNESQIVVWIANRKNPMPDPNGSLYISSDRSNLQLKTNTSDVLWHASSSSMDNPIAQLLDTGNFVLKDKNTSKIAWQSFDNPTDTLLPGMPFGWIAGQNLNLTSWTDSDNPAPSNYTVKLDHRTGWPEIIIWNGSKPIFRTGPLDGNNKFSGSPQFKNSTEWTFYYVSNQTAEYISYSTSSSKLRLVLNHNSTLQMNRFDDAETEQEWDVDWSAPDLTDPCDKYARCGQFGICYSTSSNNCTCLTGFEPTHLRDWEVDETTQGCKRKVELNCTSDDGFLNIHNVKLPDTTNTTVDRTIEQNECEQRCSKNCSCYAYSILNGSRGCTMWMGDFTDIRKLDQGGFTLYYRVAHSELHG</sequence>
<protein>
    <recommendedName>
        <fullName evidence="3">non-specific serine/threonine protein kinase</fullName>
        <ecNumber evidence="3">2.7.11.1</ecNumber>
    </recommendedName>
</protein>
<reference evidence="12" key="1">
    <citation type="journal article" date="2022" name="Cell">
        <title>Repeat-based holocentromeres influence genome architecture and karyotype evolution.</title>
        <authorList>
            <person name="Hofstatter P.G."/>
            <person name="Thangavel G."/>
            <person name="Lux T."/>
            <person name="Neumann P."/>
            <person name="Vondrak T."/>
            <person name="Novak P."/>
            <person name="Zhang M."/>
            <person name="Costa L."/>
            <person name="Castellani M."/>
            <person name="Scott A."/>
            <person name="Toegelov H."/>
            <person name="Fuchs J."/>
            <person name="Mata-Sucre Y."/>
            <person name="Dias Y."/>
            <person name="Vanzela A.L.L."/>
            <person name="Huettel B."/>
            <person name="Almeida C.C.S."/>
            <person name="Simkova H."/>
            <person name="Souza G."/>
            <person name="Pedrosa-Harand A."/>
            <person name="Macas J."/>
            <person name="Mayer K.F.X."/>
            <person name="Houben A."/>
            <person name="Marques A."/>
        </authorList>
    </citation>
    <scope>NUCLEOTIDE SEQUENCE</scope>
    <source>
        <strain evidence="12">RhyBre1mFocal</strain>
    </source>
</reference>
<dbReference type="AlphaFoldDB" id="A0A9Q0CVB0"/>
<evidence type="ECO:0000256" key="9">
    <source>
        <dbReference type="SAM" id="SignalP"/>
    </source>
</evidence>
<keyword evidence="13" id="KW-1185">Reference proteome</keyword>
<evidence type="ECO:0000256" key="6">
    <source>
        <dbReference type="ARBA" id="ARBA00023170"/>
    </source>
</evidence>
<dbReference type="SMART" id="SM00473">
    <property type="entry name" value="PAN_AP"/>
    <property type="match status" value="1"/>
</dbReference>
<dbReference type="Pfam" id="PF08276">
    <property type="entry name" value="PAN_2"/>
    <property type="match status" value="1"/>
</dbReference>
<dbReference type="InterPro" id="IPR003609">
    <property type="entry name" value="Pan_app"/>
</dbReference>
<keyword evidence="6" id="KW-0675">Receptor</keyword>
<dbReference type="PIRSF" id="PIRSF002686">
    <property type="entry name" value="SLG"/>
    <property type="match status" value="1"/>
</dbReference>
<comment type="subcellular location">
    <subcellularLocation>
        <location evidence="2">Membrane</location>
        <topology evidence="2">Single-pass type I membrane protein</topology>
    </subcellularLocation>
</comment>
<gene>
    <name evidence="12" type="ORF">LUZ63_000574</name>
</gene>
<evidence type="ECO:0000256" key="5">
    <source>
        <dbReference type="ARBA" id="ARBA00023157"/>
    </source>
</evidence>
<evidence type="ECO:0000256" key="1">
    <source>
        <dbReference type="ARBA" id="ARBA00003061"/>
    </source>
</evidence>
<dbReference type="CDD" id="cd01098">
    <property type="entry name" value="PAN_AP_plant"/>
    <property type="match status" value="1"/>
</dbReference>
<keyword evidence="5" id="KW-1015">Disulfide bond</keyword>
<dbReference type="PANTHER" id="PTHR32444:SF183">
    <property type="entry name" value="APPLE DOMAIN-CONTAINING PROTEIN"/>
    <property type="match status" value="1"/>
</dbReference>
<dbReference type="Gene3D" id="2.90.10.10">
    <property type="entry name" value="Bulb-type lectin domain"/>
    <property type="match status" value="1"/>
</dbReference>
<dbReference type="InterPro" id="IPR036426">
    <property type="entry name" value="Bulb-type_lectin_dom_sf"/>
</dbReference>
<dbReference type="EC" id="2.7.11.1" evidence="3"/>
<feature type="chain" id="PRO_5040433910" description="non-specific serine/threonine protein kinase" evidence="9">
    <location>
        <begin position="27"/>
        <end position="425"/>
    </location>
</feature>
<name>A0A9Q0CVB0_9POAL</name>
<evidence type="ECO:0000256" key="4">
    <source>
        <dbReference type="ARBA" id="ARBA00022729"/>
    </source>
</evidence>
<feature type="signal peptide" evidence="9">
    <location>
        <begin position="1"/>
        <end position="26"/>
    </location>
</feature>
<organism evidence="12 13">
    <name type="scientific">Rhynchospora breviuscula</name>
    <dbReference type="NCBI Taxonomy" id="2022672"/>
    <lineage>
        <taxon>Eukaryota</taxon>
        <taxon>Viridiplantae</taxon>
        <taxon>Streptophyta</taxon>
        <taxon>Embryophyta</taxon>
        <taxon>Tracheophyta</taxon>
        <taxon>Spermatophyta</taxon>
        <taxon>Magnoliopsida</taxon>
        <taxon>Liliopsida</taxon>
        <taxon>Poales</taxon>
        <taxon>Cyperaceae</taxon>
        <taxon>Cyperoideae</taxon>
        <taxon>Rhynchosporeae</taxon>
        <taxon>Rhynchospora</taxon>
    </lineage>
</organism>
<dbReference type="PANTHER" id="PTHR32444">
    <property type="entry name" value="BULB-TYPE LECTIN DOMAIN-CONTAINING PROTEIN"/>
    <property type="match status" value="1"/>
</dbReference>
<comment type="catalytic activity">
    <reaction evidence="7">
        <text>L-threonyl-[protein] + ATP = O-phospho-L-threonyl-[protein] + ADP + H(+)</text>
        <dbReference type="Rhea" id="RHEA:46608"/>
        <dbReference type="Rhea" id="RHEA-COMP:11060"/>
        <dbReference type="Rhea" id="RHEA-COMP:11605"/>
        <dbReference type="ChEBI" id="CHEBI:15378"/>
        <dbReference type="ChEBI" id="CHEBI:30013"/>
        <dbReference type="ChEBI" id="CHEBI:30616"/>
        <dbReference type="ChEBI" id="CHEBI:61977"/>
        <dbReference type="ChEBI" id="CHEBI:456216"/>
        <dbReference type="EC" id="2.7.11.1"/>
    </reaction>
</comment>
<feature type="domain" description="Bulb-type lectin" evidence="10">
    <location>
        <begin position="28"/>
        <end position="148"/>
    </location>
</feature>
<dbReference type="EMBL" id="JAMQYH010000001">
    <property type="protein sequence ID" value="KAJ1700795.1"/>
    <property type="molecule type" value="Genomic_DNA"/>
</dbReference>
<comment type="caution">
    <text evidence="12">The sequence shown here is derived from an EMBL/GenBank/DDBJ whole genome shotgun (WGS) entry which is preliminary data.</text>
</comment>
<evidence type="ECO:0000313" key="13">
    <source>
        <dbReference type="Proteomes" id="UP001151287"/>
    </source>
</evidence>
<dbReference type="InterPro" id="IPR035446">
    <property type="entry name" value="SLSG/EP1"/>
</dbReference>
<evidence type="ECO:0000259" key="10">
    <source>
        <dbReference type="PROSITE" id="PS50927"/>
    </source>
</evidence>
<dbReference type="PROSITE" id="PS50927">
    <property type="entry name" value="BULB_LECTIN"/>
    <property type="match status" value="1"/>
</dbReference>
<comment type="catalytic activity">
    <reaction evidence="8">
        <text>L-seryl-[protein] + ATP = O-phospho-L-seryl-[protein] + ADP + H(+)</text>
        <dbReference type="Rhea" id="RHEA:17989"/>
        <dbReference type="Rhea" id="RHEA-COMP:9863"/>
        <dbReference type="Rhea" id="RHEA-COMP:11604"/>
        <dbReference type="ChEBI" id="CHEBI:15378"/>
        <dbReference type="ChEBI" id="CHEBI:29999"/>
        <dbReference type="ChEBI" id="CHEBI:30616"/>
        <dbReference type="ChEBI" id="CHEBI:83421"/>
        <dbReference type="ChEBI" id="CHEBI:456216"/>
        <dbReference type="EC" id="2.7.11.1"/>
    </reaction>
</comment>
<dbReference type="PROSITE" id="PS50948">
    <property type="entry name" value="PAN"/>
    <property type="match status" value="1"/>
</dbReference>
<comment type="function">
    <text evidence="1">Involved in sporophytic self-incompatibility system (the inability of flowering plants to achieve self-fertilization).</text>
</comment>
<feature type="domain" description="Apple" evidence="11">
    <location>
        <begin position="341"/>
        <end position="419"/>
    </location>
</feature>
<keyword evidence="4 9" id="KW-0732">Signal</keyword>
<dbReference type="GO" id="GO:0051707">
    <property type="term" value="P:response to other organism"/>
    <property type="evidence" value="ECO:0007669"/>
    <property type="project" value="UniProtKB-ARBA"/>
</dbReference>
<evidence type="ECO:0000313" key="12">
    <source>
        <dbReference type="EMBL" id="KAJ1700795.1"/>
    </source>
</evidence>
<evidence type="ECO:0000259" key="11">
    <source>
        <dbReference type="PROSITE" id="PS50948"/>
    </source>
</evidence>
<dbReference type="GO" id="GO:0048544">
    <property type="term" value="P:recognition of pollen"/>
    <property type="evidence" value="ECO:0007669"/>
    <property type="project" value="InterPro"/>
</dbReference>
<dbReference type="SUPFAM" id="SSF51110">
    <property type="entry name" value="alpha-D-mannose-specific plant lectins"/>
    <property type="match status" value="1"/>
</dbReference>
<evidence type="ECO:0000256" key="2">
    <source>
        <dbReference type="ARBA" id="ARBA00004479"/>
    </source>
</evidence>
<dbReference type="Pfam" id="PF00954">
    <property type="entry name" value="S_locus_glycop"/>
    <property type="match status" value="1"/>
</dbReference>
<evidence type="ECO:0000256" key="8">
    <source>
        <dbReference type="ARBA" id="ARBA00048679"/>
    </source>
</evidence>
<accession>A0A9Q0CVB0</accession>
<dbReference type="SMART" id="SM00108">
    <property type="entry name" value="B_lectin"/>
    <property type="match status" value="1"/>
</dbReference>